<dbReference type="PANTHER" id="PTHR34298">
    <property type="entry name" value="SEGREGATION AND CONDENSATION PROTEIN B"/>
    <property type="match status" value="1"/>
</dbReference>
<dbReference type="RefSeq" id="WP_006864592.1">
    <property type="nucleotide sequence ID" value="NZ_ACCL02000042.1"/>
</dbReference>
<dbReference type="HAMAP" id="MF_01804">
    <property type="entry name" value="ScpB"/>
    <property type="match status" value="1"/>
</dbReference>
<dbReference type="InterPro" id="IPR036390">
    <property type="entry name" value="WH_DNA-bd_sf"/>
</dbReference>
<evidence type="ECO:0000313" key="7">
    <source>
        <dbReference type="Proteomes" id="UP000005561"/>
    </source>
</evidence>
<dbReference type="Pfam" id="PF04079">
    <property type="entry name" value="SMC_ScpB"/>
    <property type="match status" value="1"/>
</dbReference>
<dbReference type="GO" id="GO:0006260">
    <property type="term" value="P:DNA replication"/>
    <property type="evidence" value="ECO:0007669"/>
    <property type="project" value="UniProtKB-UniRule"/>
</dbReference>
<evidence type="ECO:0000256" key="1">
    <source>
        <dbReference type="ARBA" id="ARBA00022490"/>
    </source>
</evidence>
<evidence type="ECO:0000256" key="2">
    <source>
        <dbReference type="ARBA" id="ARBA00022618"/>
    </source>
</evidence>
<dbReference type="EMBL" id="ACCL02000042">
    <property type="protein sequence ID" value="EET58202.1"/>
    <property type="molecule type" value="Genomic_DNA"/>
</dbReference>
<dbReference type="InterPro" id="IPR036388">
    <property type="entry name" value="WH-like_DNA-bd_sf"/>
</dbReference>
<evidence type="ECO:0000256" key="5">
    <source>
        <dbReference type="HAMAP-Rule" id="MF_01804"/>
    </source>
</evidence>
<keyword evidence="2 5" id="KW-0132">Cell division</keyword>
<gene>
    <name evidence="5 6" type="primary">scpB</name>
    <name evidence="6" type="ORF">BRYFOR_09841</name>
</gene>
<keyword evidence="4 5" id="KW-0131">Cell cycle</keyword>
<dbReference type="PIRSF" id="PIRSF019345">
    <property type="entry name" value="ScpB"/>
    <property type="match status" value="1"/>
</dbReference>
<dbReference type="OrthoDB" id="9806226at2"/>
<keyword evidence="7" id="KW-1185">Reference proteome</keyword>
<dbReference type="Proteomes" id="UP000005561">
    <property type="component" value="Unassembled WGS sequence"/>
</dbReference>
<comment type="similarity">
    <text evidence="5">Belongs to the ScpB family.</text>
</comment>
<dbReference type="NCBIfam" id="TIGR00281">
    <property type="entry name" value="SMC-Scp complex subunit ScpB"/>
    <property type="match status" value="1"/>
</dbReference>
<dbReference type="AlphaFoldDB" id="C6LME1"/>
<keyword evidence="1 5" id="KW-0963">Cytoplasm</keyword>
<reference evidence="6" key="1">
    <citation type="submission" date="2009-07" db="EMBL/GenBank/DDBJ databases">
        <authorList>
            <person name="Weinstock G."/>
            <person name="Sodergren E."/>
            <person name="Clifton S."/>
            <person name="Fulton L."/>
            <person name="Fulton B."/>
            <person name="Courtney L."/>
            <person name="Fronick C."/>
            <person name="Harrison M."/>
            <person name="Strong C."/>
            <person name="Farmer C."/>
            <person name="Delahaunty K."/>
            <person name="Markovic C."/>
            <person name="Hall O."/>
            <person name="Minx P."/>
            <person name="Tomlinson C."/>
            <person name="Mitreva M."/>
            <person name="Nelson J."/>
            <person name="Hou S."/>
            <person name="Wollam A."/>
            <person name="Pepin K.H."/>
            <person name="Johnson M."/>
            <person name="Bhonagiri V."/>
            <person name="Nash W.E."/>
            <person name="Warren W."/>
            <person name="Chinwalla A."/>
            <person name="Mardis E.R."/>
            <person name="Wilson R.K."/>
        </authorList>
    </citation>
    <scope>NUCLEOTIDE SEQUENCE [LARGE SCALE GENOMIC DNA]</scope>
    <source>
        <strain evidence="6">DSM 14469</strain>
    </source>
</reference>
<comment type="caution">
    <text evidence="6">The sequence shown here is derived from an EMBL/GenBank/DDBJ whole genome shotgun (WGS) entry which is preliminary data.</text>
</comment>
<evidence type="ECO:0000256" key="4">
    <source>
        <dbReference type="ARBA" id="ARBA00023306"/>
    </source>
</evidence>
<organism evidence="6 7">
    <name type="scientific">Marvinbryantia formatexigens DSM 14469</name>
    <dbReference type="NCBI Taxonomy" id="478749"/>
    <lineage>
        <taxon>Bacteria</taxon>
        <taxon>Bacillati</taxon>
        <taxon>Bacillota</taxon>
        <taxon>Clostridia</taxon>
        <taxon>Lachnospirales</taxon>
        <taxon>Lachnospiraceae</taxon>
        <taxon>Marvinbryantia</taxon>
    </lineage>
</organism>
<dbReference type="Gene3D" id="1.10.10.10">
    <property type="entry name" value="Winged helix-like DNA-binding domain superfamily/Winged helix DNA-binding domain"/>
    <property type="match status" value="2"/>
</dbReference>
<dbReference type="GO" id="GO:0005737">
    <property type="term" value="C:cytoplasm"/>
    <property type="evidence" value="ECO:0007669"/>
    <property type="project" value="UniProtKB-SubCell"/>
</dbReference>
<evidence type="ECO:0000256" key="3">
    <source>
        <dbReference type="ARBA" id="ARBA00022829"/>
    </source>
</evidence>
<dbReference type="GO" id="GO:0051304">
    <property type="term" value="P:chromosome separation"/>
    <property type="evidence" value="ECO:0007669"/>
    <property type="project" value="InterPro"/>
</dbReference>
<dbReference type="PANTHER" id="PTHR34298:SF2">
    <property type="entry name" value="SEGREGATION AND CONDENSATION PROTEIN B"/>
    <property type="match status" value="1"/>
</dbReference>
<dbReference type="STRING" id="168384.SAMN05660368_03504"/>
<evidence type="ECO:0000313" key="6">
    <source>
        <dbReference type="EMBL" id="EET58202.1"/>
    </source>
</evidence>
<keyword evidence="3 5" id="KW-0159">Chromosome partition</keyword>
<dbReference type="GO" id="GO:0051301">
    <property type="term" value="P:cell division"/>
    <property type="evidence" value="ECO:0007669"/>
    <property type="project" value="UniProtKB-KW"/>
</dbReference>
<dbReference type="eggNOG" id="COG1386">
    <property type="taxonomic scope" value="Bacteria"/>
</dbReference>
<name>C6LME1_9FIRM</name>
<proteinExistence type="inferred from homology"/>
<dbReference type="SUPFAM" id="SSF46785">
    <property type="entry name" value="Winged helix' DNA-binding domain"/>
    <property type="match status" value="2"/>
</dbReference>
<comment type="function">
    <text evidence="5">Participates in chromosomal partition during cell division. May act via the formation of a condensin-like complex containing Smc and ScpA that pull DNA away from mid-cell into both cell halves.</text>
</comment>
<comment type="subcellular location">
    <subcellularLocation>
        <location evidence="5">Cytoplasm</location>
    </subcellularLocation>
    <text evidence="5">Associated with two foci at the outer edges of the nucleoid region in young cells, and at four foci within both cell halves in older cells.</text>
</comment>
<sequence length="189" mass="21558">MERKKLEAAVEAILFASGESVEASKLAKAIEQDVETTKKLVRAMMDRYEEEDRGIRIVELEGSFQMCTKPEMFDYLVRIAKQPRRAELTDVVLETLAIIAYKQPITKLELEKIRGVKCDHAVNKLIEYNLVKELGRLDAPGRPLLFGTTEEFLRSFGIQSLTDLPPVNLMKVEDFKAEAEEEVRLTLQV</sequence>
<protein>
    <recommendedName>
        <fullName evidence="5">Segregation and condensation protein B</fullName>
    </recommendedName>
</protein>
<comment type="subunit">
    <text evidence="5">Homodimer. Homodimerization may be required to stabilize the binding of ScpA to the Smc head domains. Component of a cohesin-like complex composed of ScpA, ScpB and the Smc homodimer, in which ScpA and ScpB bind to the head domain of Smc. The presence of the three proteins is required for the association of the complex with DNA.</text>
</comment>
<dbReference type="InterPro" id="IPR005234">
    <property type="entry name" value="ScpB_csome_segregation"/>
</dbReference>
<accession>C6LME1</accession>